<proteinExistence type="predicted"/>
<reference evidence="2" key="1">
    <citation type="submission" date="2016-04" db="EMBL/GenBank/DDBJ databases">
        <authorList>
            <person name="Quiroz-Castaneda R.E."/>
            <person name="Martinez-Ocampo F."/>
        </authorList>
    </citation>
    <scope>NUCLEOTIDE SEQUENCE [LARGE SCALE GENOMIC DNA]</scope>
    <source>
        <strain evidence="2">INIFAP01</strain>
    </source>
</reference>
<evidence type="ECO:0000313" key="2">
    <source>
        <dbReference type="Proteomes" id="UP000077623"/>
    </source>
</evidence>
<gene>
    <name evidence="1" type="ORF">A6V39_05760</name>
</gene>
<dbReference type="RefSeq" id="WP_187149648.1">
    <property type="nucleotide sequence ID" value="NZ_LWUJ01000005.1"/>
</dbReference>
<organism evidence="1 2">
    <name type="scientific">Candidatus Mycoplasma haematobovis</name>
    <dbReference type="NCBI Taxonomy" id="432608"/>
    <lineage>
        <taxon>Bacteria</taxon>
        <taxon>Bacillati</taxon>
        <taxon>Mycoplasmatota</taxon>
        <taxon>Mollicutes</taxon>
        <taxon>Mycoplasmataceae</taxon>
        <taxon>Mycoplasma</taxon>
    </lineage>
</organism>
<comment type="caution">
    <text evidence="1">The sequence shown here is derived from an EMBL/GenBank/DDBJ whole genome shotgun (WGS) entry which is preliminary data.</text>
</comment>
<dbReference type="STRING" id="432608.A6V39_05760"/>
<evidence type="ECO:0000313" key="1">
    <source>
        <dbReference type="EMBL" id="OAL10794.1"/>
    </source>
</evidence>
<keyword evidence="2" id="KW-1185">Reference proteome</keyword>
<accession>A0A1A9QF76</accession>
<dbReference type="AlphaFoldDB" id="A0A1A9QF76"/>
<dbReference type="EMBL" id="LWUJ01000005">
    <property type="protein sequence ID" value="OAL10794.1"/>
    <property type="molecule type" value="Genomic_DNA"/>
</dbReference>
<protein>
    <submittedName>
        <fullName evidence="1">Uncharacterized protein</fullName>
    </submittedName>
</protein>
<dbReference type="Proteomes" id="UP000077623">
    <property type="component" value="Unassembled WGS sequence"/>
</dbReference>
<name>A0A1A9QF76_9MOLU</name>
<sequence>MFTTYLERFLSFLKEEINEIKLELNSEEEHFGKPVVKENKAAEQYLLLLTKTQSYIEKETKNGEYKPEDWKSINRKKMELSDLATKELGTEDWKKYIIIFWSGKSREFATMTTNYGRKIWRKKDETGVRNPEGQKAKEYWHKLQIVLYEFKKRVEEDNFTNPTEAS</sequence>